<dbReference type="SUPFAM" id="SSF51703">
    <property type="entry name" value="Cobalamin (vitamin B12)-dependent enzymes"/>
    <property type="match status" value="1"/>
</dbReference>
<evidence type="ECO:0000259" key="1">
    <source>
        <dbReference type="Pfam" id="PF16552"/>
    </source>
</evidence>
<dbReference type="Gene3D" id="1.10.8.1000">
    <property type="entry name" value="Ornithine 4,5 aminomutase S component, alpha subunit-like"/>
    <property type="match status" value="1"/>
</dbReference>
<accession>A0ABY5P431</accession>
<dbReference type="Pfam" id="PF16552">
    <property type="entry name" value="OAM_alpha"/>
    <property type="match status" value="1"/>
</dbReference>
<dbReference type="InterPro" id="IPR016176">
    <property type="entry name" value="Cbl-dep_enz_cat"/>
</dbReference>
<dbReference type="EMBL" id="CP102453">
    <property type="protein sequence ID" value="UUX33504.1"/>
    <property type="molecule type" value="Genomic_DNA"/>
</dbReference>
<dbReference type="Proteomes" id="UP001315967">
    <property type="component" value="Chromosome"/>
</dbReference>
<sequence length="125" mass="14135">MEETKNFEEARQPLAHLSDEALKDHFWELIDEIIAPLLKMGHEYTSPSIERSVIMRMGFSSTEATAIVDQVLKYDFMSKGAGHLVYRIAKENDLSIRQAGLELGEGKHWDQVEAIFRGGDVNDGI</sequence>
<feature type="domain" description="D-Lysine 5,6-aminomutase alpha subunit" evidence="1">
    <location>
        <begin position="5"/>
        <end position="116"/>
    </location>
</feature>
<proteinExistence type="predicted"/>
<dbReference type="Gene3D" id="6.10.250.2220">
    <property type="match status" value="1"/>
</dbReference>
<organism evidence="2 3">
    <name type="scientific">Fundicoccus culcitae</name>
    <dbReference type="NCBI Taxonomy" id="2969821"/>
    <lineage>
        <taxon>Bacteria</taxon>
        <taxon>Bacillati</taxon>
        <taxon>Bacillota</taxon>
        <taxon>Bacilli</taxon>
        <taxon>Lactobacillales</taxon>
        <taxon>Aerococcaceae</taxon>
        <taxon>Fundicoccus</taxon>
    </lineage>
</organism>
<evidence type="ECO:0000313" key="2">
    <source>
        <dbReference type="EMBL" id="UUX33504.1"/>
    </source>
</evidence>
<dbReference type="RefSeq" id="WP_313793006.1">
    <property type="nucleotide sequence ID" value="NZ_CP102453.1"/>
</dbReference>
<name>A0ABY5P431_9LACT</name>
<gene>
    <name evidence="2" type="ORF">NRE15_11430</name>
</gene>
<evidence type="ECO:0000313" key="3">
    <source>
        <dbReference type="Proteomes" id="UP001315967"/>
    </source>
</evidence>
<reference evidence="2 3" key="1">
    <citation type="submission" date="2022-08" db="EMBL/GenBank/DDBJ databases">
        <title>Aerococcaceae sp. nov isolated from spoiled eye mask.</title>
        <authorList>
            <person name="Zhou G."/>
            <person name="Xie X.-B."/>
            <person name="Shi Q.-S."/>
            <person name="Wang Y.-S."/>
            <person name="Wen X."/>
            <person name="Peng H."/>
            <person name="Yang X.-J."/>
            <person name="Tao H.-B."/>
            <person name="Huang X.-M."/>
        </authorList>
    </citation>
    <scope>NUCLEOTIDE SEQUENCE [LARGE SCALE GENOMIC DNA]</scope>
    <source>
        <strain evidence="3">DM20194951</strain>
    </source>
</reference>
<dbReference type="InterPro" id="IPR015130">
    <property type="entry name" value="Lys-AminoMut_A"/>
</dbReference>
<keyword evidence="3" id="KW-1185">Reference proteome</keyword>
<protein>
    <submittedName>
        <fullName evidence="2">Ornithine aminomutase subunit alpha</fullName>
    </submittedName>
</protein>